<keyword evidence="5 12" id="KW-0597">Phosphoprotein</keyword>
<dbReference type="Proteomes" id="UP001240171">
    <property type="component" value="Unassembled WGS sequence"/>
</dbReference>
<dbReference type="SMART" id="SM00448">
    <property type="entry name" value="REC"/>
    <property type="match status" value="3"/>
</dbReference>
<feature type="domain" description="Response regulatory" evidence="17">
    <location>
        <begin position="1121"/>
        <end position="1238"/>
    </location>
</feature>
<keyword evidence="15" id="KW-0812">Transmembrane</keyword>
<evidence type="ECO:0000256" key="12">
    <source>
        <dbReference type="PROSITE-ProRule" id="PRU00169"/>
    </source>
</evidence>
<dbReference type="SMART" id="SM00387">
    <property type="entry name" value="HATPase_c"/>
    <property type="match status" value="1"/>
</dbReference>
<dbReference type="InterPro" id="IPR001789">
    <property type="entry name" value="Sig_transdc_resp-reg_receiver"/>
</dbReference>
<comment type="subcellular location">
    <subcellularLocation>
        <location evidence="2">Cell membrane</location>
        <topology evidence="2">Multi-pass membrane protein</topology>
    </subcellularLocation>
</comment>
<dbReference type="Pfam" id="PF12729">
    <property type="entry name" value="4HB_MCP_1"/>
    <property type="match status" value="1"/>
</dbReference>
<dbReference type="Gene3D" id="6.10.340.10">
    <property type="match status" value="1"/>
</dbReference>
<evidence type="ECO:0000256" key="5">
    <source>
        <dbReference type="ARBA" id="ARBA00022553"/>
    </source>
</evidence>
<dbReference type="InterPro" id="IPR003018">
    <property type="entry name" value="GAF"/>
</dbReference>
<comment type="caution">
    <text evidence="19">The sequence shown here is derived from an EMBL/GenBank/DDBJ whole genome shotgun (WGS) entry which is preliminary data.</text>
</comment>
<name>A0ABT9CGR8_9BACL</name>
<dbReference type="InterPro" id="IPR003660">
    <property type="entry name" value="HAMP_dom"/>
</dbReference>
<dbReference type="InterPro" id="IPR004358">
    <property type="entry name" value="Sig_transdc_His_kin-like_C"/>
</dbReference>
<dbReference type="Pfam" id="PF00512">
    <property type="entry name" value="HisKA"/>
    <property type="match status" value="1"/>
</dbReference>
<feature type="domain" description="HAMP" evidence="18">
    <location>
        <begin position="231"/>
        <end position="260"/>
    </location>
</feature>
<evidence type="ECO:0000256" key="4">
    <source>
        <dbReference type="ARBA" id="ARBA00022475"/>
    </source>
</evidence>
<dbReference type="SUPFAM" id="SSF52172">
    <property type="entry name" value="CheY-like"/>
    <property type="match status" value="3"/>
</dbReference>
<evidence type="ECO:0000256" key="15">
    <source>
        <dbReference type="SAM" id="Phobius"/>
    </source>
</evidence>
<evidence type="ECO:0000256" key="1">
    <source>
        <dbReference type="ARBA" id="ARBA00000085"/>
    </source>
</evidence>
<dbReference type="CDD" id="cd17546">
    <property type="entry name" value="REC_hyHK_CKI1_RcsC-like"/>
    <property type="match status" value="1"/>
</dbReference>
<dbReference type="Pfam" id="PF02518">
    <property type="entry name" value="HATPase_c"/>
    <property type="match status" value="1"/>
</dbReference>
<accession>A0ABT9CGR8</accession>
<evidence type="ECO:0000256" key="9">
    <source>
        <dbReference type="ARBA" id="ARBA00022840"/>
    </source>
</evidence>
<dbReference type="CDD" id="cd00082">
    <property type="entry name" value="HisKA"/>
    <property type="match status" value="1"/>
</dbReference>
<dbReference type="InterPro" id="IPR005467">
    <property type="entry name" value="His_kinase_dom"/>
</dbReference>
<feature type="domain" description="Histidine kinase" evidence="16">
    <location>
        <begin position="548"/>
        <end position="779"/>
    </location>
</feature>
<dbReference type="EC" id="2.7.13.3" evidence="3"/>
<evidence type="ECO:0000256" key="7">
    <source>
        <dbReference type="ARBA" id="ARBA00022741"/>
    </source>
</evidence>
<dbReference type="CDD" id="cd00156">
    <property type="entry name" value="REC"/>
    <property type="match status" value="1"/>
</dbReference>
<dbReference type="InterPro" id="IPR003594">
    <property type="entry name" value="HATPase_dom"/>
</dbReference>
<dbReference type="CDD" id="cd16922">
    <property type="entry name" value="HATPase_EvgS-ArcB-TorS-like"/>
    <property type="match status" value="1"/>
</dbReference>
<evidence type="ECO:0000313" key="19">
    <source>
        <dbReference type="EMBL" id="MDO7907839.1"/>
    </source>
</evidence>
<dbReference type="PANTHER" id="PTHR45339:SF1">
    <property type="entry name" value="HYBRID SIGNAL TRANSDUCTION HISTIDINE KINASE J"/>
    <property type="match status" value="1"/>
</dbReference>
<dbReference type="Gene3D" id="3.30.565.10">
    <property type="entry name" value="Histidine kinase-like ATPase, C-terminal domain"/>
    <property type="match status" value="1"/>
</dbReference>
<dbReference type="CDD" id="cd19411">
    <property type="entry name" value="MCP2201-like_sensor"/>
    <property type="match status" value="1"/>
</dbReference>
<keyword evidence="11 15" id="KW-0472">Membrane</keyword>
<keyword evidence="13" id="KW-0175">Coiled coil</keyword>
<dbReference type="PROSITE" id="PS50885">
    <property type="entry name" value="HAMP"/>
    <property type="match status" value="1"/>
</dbReference>
<dbReference type="Pfam" id="PF13185">
    <property type="entry name" value="GAF_2"/>
    <property type="match status" value="1"/>
</dbReference>
<evidence type="ECO:0000256" key="3">
    <source>
        <dbReference type="ARBA" id="ARBA00012438"/>
    </source>
</evidence>
<comment type="catalytic activity">
    <reaction evidence="1">
        <text>ATP + protein L-histidine = ADP + protein N-phospho-L-histidine.</text>
        <dbReference type="EC" id="2.7.13.3"/>
    </reaction>
</comment>
<reference evidence="19 20" key="1">
    <citation type="submission" date="2023-07" db="EMBL/GenBank/DDBJ databases">
        <title>Paenibacillus sp. JX-17 nov. isolated from soil.</title>
        <authorList>
            <person name="Wan Y."/>
            <person name="Liu B."/>
        </authorList>
    </citation>
    <scope>NUCLEOTIDE SEQUENCE [LARGE SCALE GENOMIC DNA]</scope>
    <source>
        <strain evidence="19 20">JX-17</strain>
    </source>
</reference>
<dbReference type="SMART" id="SM00388">
    <property type="entry name" value="HisKA"/>
    <property type="match status" value="1"/>
</dbReference>
<evidence type="ECO:0000313" key="20">
    <source>
        <dbReference type="Proteomes" id="UP001240171"/>
    </source>
</evidence>
<dbReference type="InterPro" id="IPR047347">
    <property type="entry name" value="YvaQ-like_sensor"/>
</dbReference>
<gene>
    <name evidence="19" type="ORF">Q5741_15615</name>
</gene>
<evidence type="ECO:0000256" key="11">
    <source>
        <dbReference type="ARBA" id="ARBA00023136"/>
    </source>
</evidence>
<dbReference type="RefSeq" id="WP_305025058.1">
    <property type="nucleotide sequence ID" value="NZ_JAUQTB010000010.1"/>
</dbReference>
<dbReference type="PANTHER" id="PTHR45339">
    <property type="entry name" value="HYBRID SIGNAL TRANSDUCTION HISTIDINE KINASE J"/>
    <property type="match status" value="1"/>
</dbReference>
<dbReference type="InterPro" id="IPR024478">
    <property type="entry name" value="HlyB_4HB_MCP"/>
</dbReference>
<dbReference type="SMART" id="SM00065">
    <property type="entry name" value="GAF"/>
    <property type="match status" value="1"/>
</dbReference>
<keyword evidence="7" id="KW-0547">Nucleotide-binding</keyword>
<feature type="modified residue" description="4-aspartylphosphate" evidence="12">
    <location>
        <position position="1024"/>
    </location>
</feature>
<keyword evidence="20" id="KW-1185">Reference proteome</keyword>
<dbReference type="Gene3D" id="3.30.450.40">
    <property type="match status" value="1"/>
</dbReference>
<dbReference type="InterPro" id="IPR029016">
    <property type="entry name" value="GAF-like_dom_sf"/>
</dbReference>
<dbReference type="Gene3D" id="1.10.287.130">
    <property type="match status" value="1"/>
</dbReference>
<keyword evidence="10" id="KW-0902">Two-component regulatory system</keyword>
<keyword evidence="8" id="KW-0418">Kinase</keyword>
<protein>
    <recommendedName>
        <fullName evidence="3">histidine kinase</fullName>
        <ecNumber evidence="3">2.7.13.3</ecNumber>
    </recommendedName>
</protein>
<evidence type="ECO:0000256" key="14">
    <source>
        <dbReference type="SAM" id="MobiDB-lite"/>
    </source>
</evidence>
<dbReference type="InterPro" id="IPR036097">
    <property type="entry name" value="HisK_dim/P_sf"/>
</dbReference>
<evidence type="ECO:0000256" key="6">
    <source>
        <dbReference type="ARBA" id="ARBA00022679"/>
    </source>
</evidence>
<evidence type="ECO:0000256" key="8">
    <source>
        <dbReference type="ARBA" id="ARBA00022777"/>
    </source>
</evidence>
<feature type="domain" description="Response regulatory" evidence="17">
    <location>
        <begin position="975"/>
        <end position="1091"/>
    </location>
</feature>
<feature type="compositionally biased region" description="Basic and acidic residues" evidence="14">
    <location>
        <begin position="814"/>
        <end position="824"/>
    </location>
</feature>
<keyword evidence="6" id="KW-0808">Transferase</keyword>
<proteinExistence type="predicted"/>
<dbReference type="CDD" id="cd06225">
    <property type="entry name" value="HAMP"/>
    <property type="match status" value="1"/>
</dbReference>
<keyword evidence="4" id="KW-1003">Cell membrane</keyword>
<dbReference type="SUPFAM" id="SSF47384">
    <property type="entry name" value="Homodimeric domain of signal transducing histidine kinase"/>
    <property type="match status" value="1"/>
</dbReference>
<feature type="coiled-coil region" evidence="13">
    <location>
        <begin position="437"/>
        <end position="538"/>
    </location>
</feature>
<dbReference type="Pfam" id="PF00072">
    <property type="entry name" value="Response_reg"/>
    <property type="match status" value="3"/>
</dbReference>
<dbReference type="InterPro" id="IPR003661">
    <property type="entry name" value="HisK_dim/P_dom"/>
</dbReference>
<dbReference type="Gene3D" id="3.40.50.2300">
    <property type="match status" value="3"/>
</dbReference>
<dbReference type="SUPFAM" id="SSF55781">
    <property type="entry name" value="GAF domain-like"/>
    <property type="match status" value="1"/>
</dbReference>
<dbReference type="PROSITE" id="PS50109">
    <property type="entry name" value="HIS_KIN"/>
    <property type="match status" value="1"/>
</dbReference>
<feature type="modified residue" description="4-aspartylphosphate" evidence="12">
    <location>
        <position position="1171"/>
    </location>
</feature>
<keyword evidence="9" id="KW-0067">ATP-binding</keyword>
<dbReference type="EMBL" id="JAUQTB010000010">
    <property type="protein sequence ID" value="MDO7907839.1"/>
    <property type="molecule type" value="Genomic_DNA"/>
</dbReference>
<evidence type="ECO:0000259" key="17">
    <source>
        <dbReference type="PROSITE" id="PS50110"/>
    </source>
</evidence>
<dbReference type="PROSITE" id="PS50110">
    <property type="entry name" value="RESPONSE_REGULATORY"/>
    <property type="match status" value="3"/>
</dbReference>
<keyword evidence="15" id="KW-1133">Transmembrane helix</keyword>
<dbReference type="InterPro" id="IPR036890">
    <property type="entry name" value="HATPase_C_sf"/>
</dbReference>
<feature type="domain" description="Response regulatory" evidence="17">
    <location>
        <begin position="853"/>
        <end position="966"/>
    </location>
</feature>
<evidence type="ECO:0000259" key="18">
    <source>
        <dbReference type="PROSITE" id="PS50885"/>
    </source>
</evidence>
<evidence type="ECO:0000256" key="2">
    <source>
        <dbReference type="ARBA" id="ARBA00004651"/>
    </source>
</evidence>
<evidence type="ECO:0000256" key="13">
    <source>
        <dbReference type="SAM" id="Coils"/>
    </source>
</evidence>
<evidence type="ECO:0000259" key="16">
    <source>
        <dbReference type="PROSITE" id="PS50109"/>
    </source>
</evidence>
<feature type="region of interest" description="Disordered" evidence="14">
    <location>
        <begin position="805"/>
        <end position="841"/>
    </location>
</feature>
<dbReference type="SUPFAM" id="SSF55874">
    <property type="entry name" value="ATPase domain of HSP90 chaperone/DNA topoisomerase II/histidine kinase"/>
    <property type="match status" value="1"/>
</dbReference>
<feature type="transmembrane region" description="Helical" evidence="15">
    <location>
        <begin position="6"/>
        <end position="26"/>
    </location>
</feature>
<dbReference type="InterPro" id="IPR011006">
    <property type="entry name" value="CheY-like_superfamily"/>
</dbReference>
<feature type="modified residue" description="4-aspartylphosphate" evidence="12">
    <location>
        <position position="902"/>
    </location>
</feature>
<evidence type="ECO:0000256" key="10">
    <source>
        <dbReference type="ARBA" id="ARBA00023012"/>
    </source>
</evidence>
<dbReference type="PRINTS" id="PR00344">
    <property type="entry name" value="BCTRLSENSOR"/>
</dbReference>
<sequence>MKIRNKLIIGFSSLMAILLVLTMISYDRMNNLNDQLNSVYQDRYLKVRQSTAIRGQVNDVAKVVANLLLNPTSSVGEGKAQIDQVAAKAAKSLEAIQKSADSAVEMQMTDRVVENWNSFLAYSQRQINLLAQGRIEEGNAYRNSTGLSAQNGAITSINDLAVYQDRQVDAEIEKGNTEYQQAVQITVAIMAAGLLLGLGIILWVLPSITRGLNTVSMMINGFGNSRFGAIRRVKVTSKDEIGEVARVFQNMAEDLEEKQKLEQAFLQTQKDQGWLNSNMARVTDLLRGVNSRRQLSQMFISEFTPILGANYGAVYLQDEEHGPDQLTLTGSYAMDDMSAPRKQVIPVGEGLLGQVALDRTPLMITESPDGYLNIGSALGSAKPASIMIYPIVFEDELLGVVEVASFERFNDLQEQLFEQLIRNLGVIVNNINRRLRVEELLRESQALTEELQCQSEELQTQQEELRRSNENLEEQTDALKRSEELLQRQQEELEHFNTELMAKTRALEEQVREVEEKSDEIERARAQLEQQAMQLAVTSKYKSEFLANMSHELRTPLNSLLILSQLLAENKEGNLKPKQREYAQTIYMSGADLLKMIDEILDLSKVDAGKMEINHEKIYLKEIKSFVQQNFAAVASKKGLKLVNQVDGKLPPMFISDAHRVKQILRNLLSNAFKFTNSGSISFTADPADPAKLPSYLDKDKAYVAFSVKDTGIGIAPDKTDLIFEAFQQVDGTTSRKYGGTGLGLSISRELSRLLGGGIELESEEGKGSTFTLYLPLAESSEDLQGQQISSLNELQDALVEAAAAAEKQPARKPVKEKEEREAATEENQQESSLPDIQSIADDKDNIATGDKVLLIIEDDAKFAAILLEMSRSRGFKTLVALRGDTGLEMARTYLPDAIILDIQLPVIDGWSILGELKSDSATRHIPVHVISMIDDVKQGLMMGAIAYLKKPSSKESLDRAFSHIESYTENTVKRLLIVEDDDIQRSSIIELIDHDDVAITAVPTGREALEELRQQRYDCMVLDLMLTDMTGFELLDTIRDDENLNDLPIIIYTGKELDSKEEMELRKYAESIIIKDVRSPERLLDETTLFLHRVEANLPEDKRRILQNLYNKEMLFEGKKILLVDDDIRNVFALSSVLEGYRMDVTFAENGREAIELLEKHGDFDLVLMDMMMPEMDGYEAMTRIRQMSQFEKLPIIALTAKAMKDDRSKCIEAGASDYVKKPIQTDQLLSLMRVWLYS</sequence>
<organism evidence="19 20">
    <name type="scientific">Paenibacillus lacisoli</name>
    <dbReference type="NCBI Taxonomy" id="3064525"/>
    <lineage>
        <taxon>Bacteria</taxon>
        <taxon>Bacillati</taxon>
        <taxon>Bacillota</taxon>
        <taxon>Bacilli</taxon>
        <taxon>Bacillales</taxon>
        <taxon>Paenibacillaceae</taxon>
        <taxon>Paenibacillus</taxon>
    </lineage>
</organism>